<keyword evidence="7" id="KW-0520">NAD</keyword>
<organism evidence="10 11">
    <name type="scientific">Cyphellophora europaea (strain CBS 101466)</name>
    <name type="common">Phialophora europaea</name>
    <dbReference type="NCBI Taxonomy" id="1220924"/>
    <lineage>
        <taxon>Eukaryota</taxon>
        <taxon>Fungi</taxon>
        <taxon>Dikarya</taxon>
        <taxon>Ascomycota</taxon>
        <taxon>Pezizomycotina</taxon>
        <taxon>Eurotiomycetes</taxon>
        <taxon>Chaetothyriomycetidae</taxon>
        <taxon>Chaetothyriales</taxon>
        <taxon>Cyphellophoraceae</taxon>
        <taxon>Cyphellophora</taxon>
    </lineage>
</organism>
<dbReference type="HOGENOM" id="CLU_026673_20_1_1"/>
<dbReference type="EC" id="1.1.1.1" evidence="3"/>
<keyword evidence="4 8" id="KW-0479">Metal-binding</keyword>
<feature type="domain" description="Enoyl reductase (ER)" evidence="9">
    <location>
        <begin position="19"/>
        <end position="323"/>
    </location>
</feature>
<dbReference type="Gene3D" id="3.40.50.720">
    <property type="entry name" value="NAD(P)-binding Rossmann-like Domain"/>
    <property type="match status" value="1"/>
</dbReference>
<sequence length="349" mass="36493">MATEALPSTHRAAILTQHGDHKFSFATETVPLPHLEPSQILVRLTHSGVCGSDLHLASGHMGPVRSVLGHEGVGRVVALGSAVSADLIAVGARVGIAWVRDICGDCAACLRGEEGRCGQLLTSGRVWEGSFAEYAVVPARYVIRLPDEVEGLEDEVVAPILCAGVTAYKAVKVCGATPGAWVAVSGAGGGVGALAVQFAVAMGYRVLAVDVGKEPYCRNMGAEAYLEAGEASVEAVGKATGEGVHAVVVAAGLNKAYQAAINWLAPFGTLVCVGVPPEDQLVNFHPAWFIGKGIRIIGSAVGTRQDILEALEFLRRKVVKPVVEIVELDQLNAITDGLDKATKKYVIKF</sequence>
<dbReference type="GO" id="GO:0004022">
    <property type="term" value="F:alcohol dehydrogenase (NAD+) activity"/>
    <property type="evidence" value="ECO:0007669"/>
    <property type="project" value="UniProtKB-EC"/>
</dbReference>
<dbReference type="Gene3D" id="3.90.180.10">
    <property type="entry name" value="Medium-chain alcohol dehydrogenases, catalytic domain"/>
    <property type="match status" value="1"/>
</dbReference>
<dbReference type="InterPro" id="IPR011032">
    <property type="entry name" value="GroES-like_sf"/>
</dbReference>
<accession>W2S8I7</accession>
<comment type="similarity">
    <text evidence="2 8">Belongs to the zinc-containing alcohol dehydrogenase family.</text>
</comment>
<evidence type="ECO:0000256" key="5">
    <source>
        <dbReference type="ARBA" id="ARBA00022833"/>
    </source>
</evidence>
<dbReference type="SMART" id="SM00829">
    <property type="entry name" value="PKS_ER"/>
    <property type="match status" value="1"/>
</dbReference>
<evidence type="ECO:0000313" key="10">
    <source>
        <dbReference type="EMBL" id="ETN44935.1"/>
    </source>
</evidence>
<evidence type="ECO:0000256" key="6">
    <source>
        <dbReference type="ARBA" id="ARBA00023002"/>
    </source>
</evidence>
<dbReference type="AlphaFoldDB" id="W2S8I7"/>
<dbReference type="eggNOG" id="KOG0023">
    <property type="taxonomic scope" value="Eukaryota"/>
</dbReference>
<evidence type="ECO:0000256" key="8">
    <source>
        <dbReference type="RuleBase" id="RU361277"/>
    </source>
</evidence>
<gene>
    <name evidence="10" type="ORF">HMPREF1541_09810</name>
</gene>
<dbReference type="CDD" id="cd08297">
    <property type="entry name" value="CAD3"/>
    <property type="match status" value="1"/>
</dbReference>
<dbReference type="VEuPathDB" id="FungiDB:HMPREF1541_09810"/>
<dbReference type="PANTHER" id="PTHR42940">
    <property type="entry name" value="ALCOHOL DEHYDROGENASE 1-RELATED"/>
    <property type="match status" value="1"/>
</dbReference>
<dbReference type="RefSeq" id="XP_008712705.1">
    <property type="nucleotide sequence ID" value="XM_008714483.1"/>
</dbReference>
<dbReference type="InterPro" id="IPR036291">
    <property type="entry name" value="NAD(P)-bd_dom_sf"/>
</dbReference>
<dbReference type="PANTHER" id="PTHR42940:SF3">
    <property type="entry name" value="ALCOHOL DEHYDROGENASE 1-RELATED"/>
    <property type="match status" value="1"/>
</dbReference>
<keyword evidence="6" id="KW-0560">Oxidoreductase</keyword>
<evidence type="ECO:0000256" key="4">
    <source>
        <dbReference type="ARBA" id="ARBA00022723"/>
    </source>
</evidence>
<dbReference type="GeneID" id="19977149"/>
<reference evidence="10 11" key="1">
    <citation type="submission" date="2013-03" db="EMBL/GenBank/DDBJ databases">
        <title>The Genome Sequence of Phialophora europaea CBS 101466.</title>
        <authorList>
            <consortium name="The Broad Institute Genomics Platform"/>
            <person name="Cuomo C."/>
            <person name="de Hoog S."/>
            <person name="Gorbushina A."/>
            <person name="Walker B."/>
            <person name="Young S.K."/>
            <person name="Zeng Q."/>
            <person name="Gargeya S."/>
            <person name="Fitzgerald M."/>
            <person name="Haas B."/>
            <person name="Abouelleil A."/>
            <person name="Allen A.W."/>
            <person name="Alvarado L."/>
            <person name="Arachchi H.M."/>
            <person name="Berlin A.M."/>
            <person name="Chapman S.B."/>
            <person name="Gainer-Dewar J."/>
            <person name="Goldberg J."/>
            <person name="Griggs A."/>
            <person name="Gujja S."/>
            <person name="Hansen M."/>
            <person name="Howarth C."/>
            <person name="Imamovic A."/>
            <person name="Ireland A."/>
            <person name="Larimer J."/>
            <person name="McCowan C."/>
            <person name="Murphy C."/>
            <person name="Pearson M."/>
            <person name="Poon T.W."/>
            <person name="Priest M."/>
            <person name="Roberts A."/>
            <person name="Saif S."/>
            <person name="Shea T."/>
            <person name="Sisk P."/>
            <person name="Sykes S."/>
            <person name="Wortman J."/>
            <person name="Nusbaum C."/>
            <person name="Birren B."/>
        </authorList>
    </citation>
    <scope>NUCLEOTIDE SEQUENCE [LARGE SCALE GENOMIC DNA]</scope>
    <source>
        <strain evidence="10 11">CBS 101466</strain>
    </source>
</reference>
<dbReference type="OrthoDB" id="1879366at2759"/>
<evidence type="ECO:0000256" key="7">
    <source>
        <dbReference type="ARBA" id="ARBA00023027"/>
    </source>
</evidence>
<dbReference type="EMBL" id="KB822713">
    <property type="protein sequence ID" value="ETN44935.1"/>
    <property type="molecule type" value="Genomic_DNA"/>
</dbReference>
<dbReference type="Pfam" id="PF00107">
    <property type="entry name" value="ADH_zinc_N"/>
    <property type="match status" value="1"/>
</dbReference>
<dbReference type="InterPro" id="IPR002328">
    <property type="entry name" value="ADH_Zn_CS"/>
</dbReference>
<dbReference type="InterPro" id="IPR020843">
    <property type="entry name" value="ER"/>
</dbReference>
<dbReference type="SUPFAM" id="SSF51735">
    <property type="entry name" value="NAD(P)-binding Rossmann-fold domains"/>
    <property type="match status" value="1"/>
</dbReference>
<dbReference type="FunFam" id="3.40.50.720:FF:000039">
    <property type="entry name" value="Alcohol dehydrogenase AdhP"/>
    <property type="match status" value="1"/>
</dbReference>
<dbReference type="InterPro" id="IPR013154">
    <property type="entry name" value="ADH-like_N"/>
</dbReference>
<protein>
    <recommendedName>
        <fullName evidence="3">alcohol dehydrogenase</fullName>
        <ecNumber evidence="3">1.1.1.1</ecNumber>
    </recommendedName>
</protein>
<evidence type="ECO:0000256" key="1">
    <source>
        <dbReference type="ARBA" id="ARBA00001947"/>
    </source>
</evidence>
<dbReference type="STRING" id="1220924.W2S8I7"/>
<name>W2S8I7_CYPE1</name>
<dbReference type="PROSITE" id="PS00059">
    <property type="entry name" value="ADH_ZINC"/>
    <property type="match status" value="1"/>
</dbReference>
<evidence type="ECO:0000256" key="3">
    <source>
        <dbReference type="ARBA" id="ARBA00013190"/>
    </source>
</evidence>
<keyword evidence="5 8" id="KW-0862">Zinc</keyword>
<proteinExistence type="inferred from homology"/>
<evidence type="ECO:0000259" key="9">
    <source>
        <dbReference type="SMART" id="SM00829"/>
    </source>
</evidence>
<dbReference type="InParanoid" id="W2S8I7"/>
<dbReference type="InterPro" id="IPR013149">
    <property type="entry name" value="ADH-like_C"/>
</dbReference>
<keyword evidence="11" id="KW-1185">Reference proteome</keyword>
<evidence type="ECO:0000313" key="11">
    <source>
        <dbReference type="Proteomes" id="UP000030752"/>
    </source>
</evidence>
<dbReference type="SUPFAM" id="SSF50129">
    <property type="entry name" value="GroES-like"/>
    <property type="match status" value="1"/>
</dbReference>
<dbReference type="GO" id="GO:0005737">
    <property type="term" value="C:cytoplasm"/>
    <property type="evidence" value="ECO:0007669"/>
    <property type="project" value="TreeGrafter"/>
</dbReference>
<dbReference type="Pfam" id="PF08240">
    <property type="entry name" value="ADH_N"/>
    <property type="match status" value="1"/>
</dbReference>
<evidence type="ECO:0000256" key="2">
    <source>
        <dbReference type="ARBA" id="ARBA00008072"/>
    </source>
</evidence>
<dbReference type="Proteomes" id="UP000030752">
    <property type="component" value="Unassembled WGS sequence"/>
</dbReference>
<dbReference type="GO" id="GO:0008270">
    <property type="term" value="F:zinc ion binding"/>
    <property type="evidence" value="ECO:0007669"/>
    <property type="project" value="InterPro"/>
</dbReference>
<comment type="cofactor">
    <cofactor evidence="1 8">
        <name>Zn(2+)</name>
        <dbReference type="ChEBI" id="CHEBI:29105"/>
    </cofactor>
</comment>